<dbReference type="Proteomes" id="UP000654075">
    <property type="component" value="Unassembled WGS sequence"/>
</dbReference>
<evidence type="ECO:0000313" key="5">
    <source>
        <dbReference type="Proteomes" id="UP000654075"/>
    </source>
</evidence>
<dbReference type="InterPro" id="IPR029063">
    <property type="entry name" value="SAM-dependent_MTases_sf"/>
</dbReference>
<dbReference type="Gene3D" id="3.90.120.10">
    <property type="entry name" value="DNA Methylase, subunit A, domain 2"/>
    <property type="match status" value="1"/>
</dbReference>
<dbReference type="Gene3D" id="3.40.50.150">
    <property type="entry name" value="Vaccinia Virus protein VP39"/>
    <property type="match status" value="1"/>
</dbReference>
<reference evidence="4" key="1">
    <citation type="submission" date="2021-02" db="EMBL/GenBank/DDBJ databases">
        <authorList>
            <person name="Dougan E. K."/>
            <person name="Rhodes N."/>
            <person name="Thang M."/>
            <person name="Chan C."/>
        </authorList>
    </citation>
    <scope>NUCLEOTIDE SEQUENCE</scope>
</reference>
<evidence type="ECO:0000256" key="2">
    <source>
        <dbReference type="ARBA" id="ARBA00022679"/>
    </source>
</evidence>
<keyword evidence="1" id="KW-0489">Methyltransferase</keyword>
<keyword evidence="2" id="KW-0808">Transferase</keyword>
<dbReference type="GO" id="GO:0032259">
    <property type="term" value="P:methylation"/>
    <property type="evidence" value="ECO:0007669"/>
    <property type="project" value="UniProtKB-KW"/>
</dbReference>
<feature type="non-terminal residue" evidence="4">
    <location>
        <position position="1"/>
    </location>
</feature>
<dbReference type="Pfam" id="PF00145">
    <property type="entry name" value="DNA_methylase"/>
    <property type="match status" value="1"/>
</dbReference>
<evidence type="ECO:0000313" key="4">
    <source>
        <dbReference type="EMBL" id="CAE8620390.1"/>
    </source>
</evidence>
<sequence>DTILKTLRGIGDGAYAIDVKLINTQDHGVPQNRERVYFVGIRKDVLHKTAKFSWPEPLVRPSIEKFLDRRDRPALLSDLPPTSSGTAHRNVKKVVKDLVKAGSDPLNQPFVLDCDSSCGWASFMKARTPCMTVSRAAGHWVTNRGRRMRTDEMMRLQGMDEKGFVQVVSDRQLGKQVGNAMSQNILERIMVSLLPAAGLVPRNCTLHDRWQADCKASEPAAPNKRASTPAAGSRKKAKTA</sequence>
<proteinExistence type="predicted"/>
<protein>
    <recommendedName>
        <fullName evidence="6">DNA (cytosine-5-)-methyltransferase</fullName>
    </recommendedName>
</protein>
<dbReference type="OrthoDB" id="418279at2759"/>
<comment type="caution">
    <text evidence="4">The sequence shown here is derived from an EMBL/GenBank/DDBJ whole genome shotgun (WGS) entry which is preliminary data.</text>
</comment>
<dbReference type="InterPro" id="IPR001525">
    <property type="entry name" value="C5_MeTfrase"/>
</dbReference>
<evidence type="ECO:0000256" key="3">
    <source>
        <dbReference type="SAM" id="MobiDB-lite"/>
    </source>
</evidence>
<dbReference type="SUPFAM" id="SSF53335">
    <property type="entry name" value="S-adenosyl-L-methionine-dependent methyltransferases"/>
    <property type="match status" value="1"/>
</dbReference>
<dbReference type="GO" id="GO:0008168">
    <property type="term" value="F:methyltransferase activity"/>
    <property type="evidence" value="ECO:0007669"/>
    <property type="project" value="UniProtKB-KW"/>
</dbReference>
<dbReference type="EMBL" id="CAJNNV010027434">
    <property type="protein sequence ID" value="CAE8620390.1"/>
    <property type="molecule type" value="Genomic_DNA"/>
</dbReference>
<keyword evidence="5" id="KW-1185">Reference proteome</keyword>
<gene>
    <name evidence="4" type="ORF">PGLA1383_LOCUS37952</name>
</gene>
<organism evidence="4 5">
    <name type="scientific">Polarella glacialis</name>
    <name type="common">Dinoflagellate</name>
    <dbReference type="NCBI Taxonomy" id="89957"/>
    <lineage>
        <taxon>Eukaryota</taxon>
        <taxon>Sar</taxon>
        <taxon>Alveolata</taxon>
        <taxon>Dinophyceae</taxon>
        <taxon>Suessiales</taxon>
        <taxon>Suessiaceae</taxon>
        <taxon>Polarella</taxon>
    </lineage>
</organism>
<evidence type="ECO:0000256" key="1">
    <source>
        <dbReference type="ARBA" id="ARBA00022603"/>
    </source>
</evidence>
<evidence type="ECO:0008006" key="6">
    <source>
        <dbReference type="Google" id="ProtNLM"/>
    </source>
</evidence>
<dbReference type="AlphaFoldDB" id="A0A813G837"/>
<accession>A0A813G837</accession>
<feature type="region of interest" description="Disordered" evidence="3">
    <location>
        <begin position="215"/>
        <end position="240"/>
    </location>
</feature>
<name>A0A813G837_POLGL</name>